<proteinExistence type="predicted"/>
<dbReference type="PANTHER" id="PTHR42834:SF1">
    <property type="entry name" value="ENDONUCLEASE_EXONUCLEASE_PHOSPHATASE FAMILY PROTEIN (AFU_ORTHOLOGUE AFUA_3G09210)"/>
    <property type="match status" value="1"/>
</dbReference>
<gene>
    <name evidence="1" type="ORF">ENF18_07810</name>
</gene>
<dbReference type="Proteomes" id="UP000885847">
    <property type="component" value="Unassembled WGS sequence"/>
</dbReference>
<dbReference type="Gene3D" id="2.60.40.4070">
    <property type="match status" value="1"/>
</dbReference>
<organism evidence="1">
    <name type="scientific">candidate division WOR-3 bacterium</name>
    <dbReference type="NCBI Taxonomy" id="2052148"/>
    <lineage>
        <taxon>Bacteria</taxon>
        <taxon>Bacteria division WOR-3</taxon>
    </lineage>
</organism>
<accession>A0A7C0VC08</accession>
<sequence>MKILKILIIISIPLSLLGEIYTVPIDSIQGYQNASPYEGDTVMFYGVVTAPFTYVSSGRTRYAFFVEMKPGGPWKGIYIYNGSSDPGVERGDSVRIIGVVSEYNGVTEVSYPEEITVLGHTTPPDPVIDSTGNIEQEKYEGVLVKVVNAVCTSDLNSYNEWDVDDGSGPVTIDDRIYFFDPVVGDTYSVTGPVDYYYGFKILPRDDRDILEPGEIEGLYGDFDPLKVFPDEAFDLKIRIISQIDTVKFVNIVLPPMDWSHNATDLLLPSHDSVVVVSDSVSGDTVKIFGVSIIDTVEMEIRNVSLGSTGSYHMGVYGSSNGTVFSLAYDYDLEVIERPSNLVTIADVQQPGEDGFTSHLYGQNVAVVGYATTGNLKTEHTSFYLNDTTGGVDVFTYDAVSIKPNYKYLVVGEVDEYDGLTEVKANEASDIILLSRWNPPFPPETLNLSQSLDESWEGRLVCIKKGKIVSPVSPISTGGGYNLTVANGQAYVTVRLETGTGINVDSIRNIMNVGDIFTITGIVGQYDPHEPFTTGYQVLPRYDTDVIKIIPEDTTSELTCTITPNPFAPDEGQVANIHITAPPDSRITAKIFDIKGRFVKEICTNYPGGPYDTFWNGDNQAYDKVTIGIYLLRVEVTYADGTTRSITKPVVVATKGKR</sequence>
<dbReference type="AlphaFoldDB" id="A0A7C0VC08"/>
<comment type="caution">
    <text evidence="1">The sequence shown here is derived from an EMBL/GenBank/DDBJ whole genome shotgun (WGS) entry which is preliminary data.</text>
</comment>
<reference evidence="1" key="1">
    <citation type="journal article" date="2020" name="mSystems">
        <title>Genome- and Community-Level Interaction Insights into Carbon Utilization and Element Cycling Functions of Hydrothermarchaeota in Hydrothermal Sediment.</title>
        <authorList>
            <person name="Zhou Z."/>
            <person name="Liu Y."/>
            <person name="Xu W."/>
            <person name="Pan J."/>
            <person name="Luo Z.H."/>
            <person name="Li M."/>
        </authorList>
    </citation>
    <scope>NUCLEOTIDE SEQUENCE [LARGE SCALE GENOMIC DNA]</scope>
    <source>
        <strain evidence="1">HyVt-102</strain>
    </source>
</reference>
<dbReference type="PANTHER" id="PTHR42834">
    <property type="entry name" value="ENDONUCLEASE/EXONUCLEASE/PHOSPHATASE FAMILY PROTEIN (AFU_ORTHOLOGUE AFUA_3G09210)"/>
    <property type="match status" value="1"/>
</dbReference>
<evidence type="ECO:0000313" key="1">
    <source>
        <dbReference type="EMBL" id="HDI83677.1"/>
    </source>
</evidence>
<dbReference type="EMBL" id="DQWE01000370">
    <property type="protein sequence ID" value="HDI83677.1"/>
    <property type="molecule type" value="Genomic_DNA"/>
</dbReference>
<name>A0A7C0VC08_UNCW3</name>
<protein>
    <submittedName>
        <fullName evidence="1">Uncharacterized protein</fullName>
    </submittedName>
</protein>